<evidence type="ECO:0000313" key="2">
    <source>
        <dbReference type="EMBL" id="TYK64507.1"/>
    </source>
</evidence>
<sequence length="233" mass="26634">MKVIAFIREKKKNLQNQNDQFIAKLEPKFKNLSDLISNKITMPFRNTLNNPWFSQFNPFDAEESKAEENKSEELLIQVPEAAKTYANLLEKMDTVTFVGEWHSVEQDCIDQFAEVTGDRQWIHTDPIRAAKESPFKSTIAHGFLTLSLIPKLTNSVNLDSNPYPEAKMVINFGLNQVRFPYPVKAGTRVRASIKLVNLVPMKRSIELVNEVSIEVEGSKRLACVAETVLRLYF</sequence>
<dbReference type="Proteomes" id="UP000815846">
    <property type="component" value="Unassembled WGS sequence"/>
</dbReference>
<name>A0ABY3MTV0_9GAMM</name>
<comment type="caution">
    <text evidence="2">The sequence shown here is derived from an EMBL/GenBank/DDBJ whole genome shotgun (WGS) entry which is preliminary data.</text>
</comment>
<protein>
    <submittedName>
        <fullName evidence="2">MaoC family dehydratase</fullName>
    </submittedName>
</protein>
<evidence type="ECO:0000259" key="1">
    <source>
        <dbReference type="Pfam" id="PF01575"/>
    </source>
</evidence>
<dbReference type="PANTHER" id="PTHR42993:SF1">
    <property type="entry name" value="MAOC-LIKE DEHYDRATASE DOMAIN-CONTAINING PROTEIN"/>
    <property type="match status" value="1"/>
</dbReference>
<proteinExistence type="predicted"/>
<dbReference type="CDD" id="cd03450">
    <property type="entry name" value="NodN"/>
    <property type="match status" value="1"/>
</dbReference>
<keyword evidence="3" id="KW-1185">Reference proteome</keyword>
<accession>A0ABY3MTV0</accession>
<reference evidence="2 3" key="1">
    <citation type="submission" date="2019-08" db="EMBL/GenBank/DDBJ databases">
        <title>Microbe sample from Colwellia echini.</title>
        <authorList>
            <person name="Christiansen L."/>
            <person name="Pathiraja D."/>
            <person name="Schultz-Johansen M."/>
            <person name="Choi I.-G."/>
            <person name="Stougaard P."/>
        </authorList>
    </citation>
    <scope>NUCLEOTIDE SEQUENCE [LARGE SCALE GENOMIC DNA]</scope>
    <source>
        <strain evidence="2 3">A3</strain>
    </source>
</reference>
<dbReference type="SUPFAM" id="SSF54637">
    <property type="entry name" value="Thioesterase/thiol ester dehydrase-isomerase"/>
    <property type="match status" value="1"/>
</dbReference>
<dbReference type="InterPro" id="IPR029069">
    <property type="entry name" value="HotDog_dom_sf"/>
</dbReference>
<dbReference type="PANTHER" id="PTHR42993">
    <property type="entry name" value="MAOC-LIKE DEHYDRATASE DOMAIN-CONTAINING PROTEIN"/>
    <property type="match status" value="1"/>
</dbReference>
<dbReference type="EMBL" id="PJAI02000023">
    <property type="protein sequence ID" value="TYK64507.1"/>
    <property type="molecule type" value="Genomic_DNA"/>
</dbReference>
<dbReference type="Pfam" id="PF01575">
    <property type="entry name" value="MaoC_dehydratas"/>
    <property type="match status" value="1"/>
</dbReference>
<dbReference type="InterPro" id="IPR002539">
    <property type="entry name" value="MaoC-like_dom"/>
</dbReference>
<evidence type="ECO:0000313" key="3">
    <source>
        <dbReference type="Proteomes" id="UP000815846"/>
    </source>
</evidence>
<dbReference type="RefSeq" id="WP_101343052.1">
    <property type="nucleotide sequence ID" value="NZ_PJAI02000023.1"/>
</dbReference>
<feature type="domain" description="MaoC-like" evidence="1">
    <location>
        <begin position="101"/>
        <end position="209"/>
    </location>
</feature>
<dbReference type="InterPro" id="IPR039375">
    <property type="entry name" value="NodN-like"/>
</dbReference>
<gene>
    <name evidence="2" type="ORF">CWS31_015160</name>
</gene>
<organism evidence="2 3">
    <name type="scientific">Colwellia echini</name>
    <dbReference type="NCBI Taxonomy" id="1982103"/>
    <lineage>
        <taxon>Bacteria</taxon>
        <taxon>Pseudomonadati</taxon>
        <taxon>Pseudomonadota</taxon>
        <taxon>Gammaproteobacteria</taxon>
        <taxon>Alteromonadales</taxon>
        <taxon>Colwelliaceae</taxon>
        <taxon>Colwellia</taxon>
    </lineage>
</organism>
<dbReference type="Gene3D" id="3.10.129.10">
    <property type="entry name" value="Hotdog Thioesterase"/>
    <property type="match status" value="1"/>
</dbReference>